<protein>
    <submittedName>
        <fullName evidence="4">tRNA-specific adenosine deaminase</fullName>
    </submittedName>
</protein>
<dbReference type="PANTHER" id="PTHR11079:SF161">
    <property type="entry name" value="CMP_DCMP-TYPE DEAMINASE DOMAIN-CONTAINING PROTEIN"/>
    <property type="match status" value="1"/>
</dbReference>
<keyword evidence="1" id="KW-0479">Metal-binding</keyword>
<dbReference type="PANTHER" id="PTHR11079">
    <property type="entry name" value="CYTOSINE DEAMINASE FAMILY MEMBER"/>
    <property type="match status" value="1"/>
</dbReference>
<evidence type="ECO:0000313" key="4">
    <source>
        <dbReference type="EMBL" id="BDG72826.1"/>
    </source>
</evidence>
<keyword evidence="5" id="KW-1185">Reference proteome</keyword>
<name>A0ABM7Y4P1_9PROT</name>
<dbReference type="InterPro" id="IPR002125">
    <property type="entry name" value="CMP_dCMP_dom"/>
</dbReference>
<dbReference type="Gene3D" id="3.40.140.10">
    <property type="entry name" value="Cytidine Deaminase, domain 2"/>
    <property type="match status" value="1"/>
</dbReference>
<dbReference type="CDD" id="cd01285">
    <property type="entry name" value="nucleoside_deaminase"/>
    <property type="match status" value="1"/>
</dbReference>
<evidence type="ECO:0000256" key="2">
    <source>
        <dbReference type="ARBA" id="ARBA00022833"/>
    </source>
</evidence>
<feature type="domain" description="CMP/dCMP-type deaminase" evidence="3">
    <location>
        <begin position="1"/>
        <end position="112"/>
    </location>
</feature>
<keyword evidence="2" id="KW-0862">Zinc</keyword>
<reference evidence="4 5" key="1">
    <citation type="journal article" date="2016" name="Microbes Environ.">
        <title>Phylogenetically diverse aerobic anoxygenic phototrophic bacteria isolated from epilithic biofilms in Tama river, Japan.</title>
        <authorList>
            <person name="Hirose S."/>
            <person name="Matsuura K."/>
            <person name="Haruta S."/>
        </authorList>
    </citation>
    <scope>NUCLEOTIDE SEQUENCE [LARGE SCALE GENOMIC DNA]</scope>
    <source>
        <strain evidence="4 5">S08</strain>
    </source>
</reference>
<accession>A0ABM7Y4P1</accession>
<evidence type="ECO:0000256" key="1">
    <source>
        <dbReference type="ARBA" id="ARBA00022723"/>
    </source>
</evidence>
<dbReference type="InterPro" id="IPR016193">
    <property type="entry name" value="Cytidine_deaminase-like"/>
</dbReference>
<dbReference type="RefSeq" id="WP_244407012.1">
    <property type="nucleotide sequence ID" value="NZ_AP025637.1"/>
</dbReference>
<dbReference type="Pfam" id="PF00383">
    <property type="entry name" value="dCMP_cyt_deam_1"/>
    <property type="match status" value="1"/>
</dbReference>
<sequence length="155" mass="16387">MDETHFMRRAIALSCEGVAAGGGPFGAVVVRDGRILGEGRNAVVPARDPTAHAEVVAIRAACAAAGTHDLSGAVIYTSCEPCPMCLGAIWWARIGAIVHGNDRADAAAIGFDDAAIYDEVARPAAERVLPMRRLLAEEAISAFRLWQATANKVRY</sequence>
<dbReference type="InterPro" id="IPR016192">
    <property type="entry name" value="APOBEC/CMP_deaminase_Zn-bd"/>
</dbReference>
<evidence type="ECO:0000259" key="3">
    <source>
        <dbReference type="PROSITE" id="PS51747"/>
    </source>
</evidence>
<dbReference type="PROSITE" id="PS00903">
    <property type="entry name" value="CYT_DCMP_DEAMINASES_1"/>
    <property type="match status" value="1"/>
</dbReference>
<organism evidence="4 5">
    <name type="scientific">Roseomonas fluvialis</name>
    <dbReference type="NCBI Taxonomy" id="1750527"/>
    <lineage>
        <taxon>Bacteria</taxon>
        <taxon>Pseudomonadati</taxon>
        <taxon>Pseudomonadota</taxon>
        <taxon>Alphaproteobacteria</taxon>
        <taxon>Acetobacterales</taxon>
        <taxon>Roseomonadaceae</taxon>
        <taxon>Roseomonas</taxon>
    </lineage>
</organism>
<dbReference type="SUPFAM" id="SSF53927">
    <property type="entry name" value="Cytidine deaminase-like"/>
    <property type="match status" value="1"/>
</dbReference>
<dbReference type="PROSITE" id="PS51747">
    <property type="entry name" value="CYT_DCMP_DEAMINASES_2"/>
    <property type="match status" value="1"/>
</dbReference>
<proteinExistence type="predicted"/>
<dbReference type="EMBL" id="AP025637">
    <property type="protein sequence ID" value="BDG72826.1"/>
    <property type="molecule type" value="Genomic_DNA"/>
</dbReference>
<evidence type="ECO:0000313" key="5">
    <source>
        <dbReference type="Proteomes" id="UP000831327"/>
    </source>
</evidence>
<gene>
    <name evidence="4" type="ORF">Rmf_27550</name>
</gene>
<dbReference type="Proteomes" id="UP000831327">
    <property type="component" value="Chromosome"/>
</dbReference>